<dbReference type="GO" id="GO:0000155">
    <property type="term" value="F:phosphorelay sensor kinase activity"/>
    <property type="evidence" value="ECO:0007669"/>
    <property type="project" value="InterPro"/>
</dbReference>
<keyword evidence="4" id="KW-0418">Kinase</keyword>
<dbReference type="SUPFAM" id="SSF47384">
    <property type="entry name" value="Homodimeric domain of signal transducing histidine kinase"/>
    <property type="match status" value="1"/>
</dbReference>
<dbReference type="InterPro" id="IPR005467">
    <property type="entry name" value="His_kinase_dom"/>
</dbReference>
<dbReference type="OrthoDB" id="567974at2"/>
<evidence type="ECO:0000256" key="3">
    <source>
        <dbReference type="ARBA" id="ARBA00022553"/>
    </source>
</evidence>
<dbReference type="EMBL" id="NAPY01000008">
    <property type="protein sequence ID" value="MUL36164.1"/>
    <property type="molecule type" value="Genomic_DNA"/>
</dbReference>
<dbReference type="PROSITE" id="PS50109">
    <property type="entry name" value="HIS_KIN"/>
    <property type="match status" value="1"/>
</dbReference>
<dbReference type="RefSeq" id="WP_105220889.1">
    <property type="nucleotide sequence ID" value="NZ_CAWNSU010000074.1"/>
</dbReference>
<comment type="caution">
    <text evidence="7">The sequence shown here is derived from an EMBL/GenBank/DDBJ whole genome shotgun (WGS) entry which is preliminary data.</text>
</comment>
<dbReference type="PRINTS" id="PR00344">
    <property type="entry name" value="BCTRLSENSOR"/>
</dbReference>
<dbReference type="SMART" id="SM00387">
    <property type="entry name" value="HATPase_c"/>
    <property type="match status" value="1"/>
</dbReference>
<dbReference type="InterPro" id="IPR003594">
    <property type="entry name" value="HATPase_dom"/>
</dbReference>
<keyword evidence="3" id="KW-0597">Phosphoprotein</keyword>
<dbReference type="EC" id="2.7.13.3" evidence="2"/>
<dbReference type="SMART" id="SM00388">
    <property type="entry name" value="HisKA"/>
    <property type="match status" value="1"/>
</dbReference>
<evidence type="ECO:0000313" key="7">
    <source>
        <dbReference type="EMBL" id="MUL36164.1"/>
    </source>
</evidence>
<evidence type="ECO:0000256" key="2">
    <source>
        <dbReference type="ARBA" id="ARBA00012438"/>
    </source>
</evidence>
<dbReference type="CDD" id="cd00082">
    <property type="entry name" value="HisKA"/>
    <property type="match status" value="1"/>
</dbReference>
<keyword evidence="8" id="KW-1185">Reference proteome</keyword>
<dbReference type="InterPro" id="IPR004358">
    <property type="entry name" value="Sig_transdc_His_kin-like_C"/>
</dbReference>
<organism evidence="7 8">
    <name type="scientific">Gloeocapsopsis dulcis AAB1 = 1H9</name>
    <dbReference type="NCBI Taxonomy" id="1433147"/>
    <lineage>
        <taxon>Bacteria</taxon>
        <taxon>Bacillati</taxon>
        <taxon>Cyanobacteriota</taxon>
        <taxon>Cyanophyceae</taxon>
        <taxon>Oscillatoriophycideae</taxon>
        <taxon>Chroococcales</taxon>
        <taxon>Chroococcaceae</taxon>
        <taxon>Gloeocapsopsis</taxon>
        <taxon>Gloeocapsopsis dulcis</taxon>
    </lineage>
</organism>
<evidence type="ECO:0000256" key="1">
    <source>
        <dbReference type="ARBA" id="ARBA00000085"/>
    </source>
</evidence>
<dbReference type="SUPFAM" id="SSF55781">
    <property type="entry name" value="GAF domain-like"/>
    <property type="match status" value="2"/>
</dbReference>
<name>A0A6N8FTS3_9CHRO</name>
<reference evidence="7 8" key="1">
    <citation type="journal article" date="2019" name="Front. Microbiol.">
        <title>Genomic Features for Desiccation Tolerance and Sugar Biosynthesis in the Extremophile Gloeocapsopsis sp. UTEX B3054.</title>
        <authorList>
            <person name="Urrejola C."/>
            <person name="Alcorta J."/>
            <person name="Salas L."/>
            <person name="Vasquez M."/>
            <person name="Polz M.F."/>
            <person name="Vicuna R."/>
            <person name="Diez B."/>
        </authorList>
    </citation>
    <scope>NUCLEOTIDE SEQUENCE [LARGE SCALE GENOMIC DNA]</scope>
    <source>
        <strain evidence="7 8">1H9</strain>
    </source>
</reference>
<dbReference type="InterPro" id="IPR036097">
    <property type="entry name" value="HisK_dim/P_sf"/>
</dbReference>
<dbReference type="InterPro" id="IPR029016">
    <property type="entry name" value="GAF-like_dom_sf"/>
</dbReference>
<evidence type="ECO:0000256" key="4">
    <source>
        <dbReference type="ARBA" id="ARBA00022777"/>
    </source>
</evidence>
<feature type="domain" description="Histidine kinase" evidence="6">
    <location>
        <begin position="437"/>
        <end position="658"/>
    </location>
</feature>
<dbReference type="CDD" id="cd00075">
    <property type="entry name" value="HATPase"/>
    <property type="match status" value="1"/>
</dbReference>
<accession>A0A6N8FTS3</accession>
<protein>
    <recommendedName>
        <fullName evidence="2">histidine kinase</fullName>
        <ecNumber evidence="2">2.7.13.3</ecNumber>
    </recommendedName>
</protein>
<dbReference type="Pfam" id="PF01590">
    <property type="entry name" value="GAF"/>
    <property type="match status" value="2"/>
</dbReference>
<dbReference type="Pfam" id="PF00512">
    <property type="entry name" value="HisKA"/>
    <property type="match status" value="1"/>
</dbReference>
<dbReference type="SMART" id="SM00065">
    <property type="entry name" value="GAF"/>
    <property type="match status" value="2"/>
</dbReference>
<dbReference type="Proteomes" id="UP000441797">
    <property type="component" value="Unassembled WGS sequence"/>
</dbReference>
<keyword evidence="5" id="KW-0902">Two-component regulatory system</keyword>
<dbReference type="PANTHER" id="PTHR43547">
    <property type="entry name" value="TWO-COMPONENT HISTIDINE KINASE"/>
    <property type="match status" value="1"/>
</dbReference>
<dbReference type="InterPro" id="IPR003018">
    <property type="entry name" value="GAF"/>
</dbReference>
<dbReference type="InterPro" id="IPR036890">
    <property type="entry name" value="HATPase_C_sf"/>
</dbReference>
<comment type="catalytic activity">
    <reaction evidence="1">
        <text>ATP + protein L-histidine = ADP + protein N-phospho-L-histidine.</text>
        <dbReference type="EC" id="2.7.13.3"/>
    </reaction>
</comment>
<evidence type="ECO:0000259" key="6">
    <source>
        <dbReference type="PROSITE" id="PS50109"/>
    </source>
</evidence>
<proteinExistence type="predicted"/>
<dbReference type="PANTHER" id="PTHR43547:SF2">
    <property type="entry name" value="HYBRID SIGNAL TRANSDUCTION HISTIDINE KINASE C"/>
    <property type="match status" value="1"/>
</dbReference>
<dbReference type="Pfam" id="PF02518">
    <property type="entry name" value="HATPase_c"/>
    <property type="match status" value="1"/>
</dbReference>
<dbReference type="SUPFAM" id="SSF55874">
    <property type="entry name" value="ATPase domain of HSP90 chaperone/DNA topoisomerase II/histidine kinase"/>
    <property type="match status" value="1"/>
</dbReference>
<keyword evidence="4" id="KW-0808">Transferase</keyword>
<evidence type="ECO:0000313" key="8">
    <source>
        <dbReference type="Proteomes" id="UP000441797"/>
    </source>
</evidence>
<sequence length="663" mass="74012">MKPLLLSQSYCPDATNCSQKYSVRLMQHQQESAHLGEQINQIILNASDDETRLLKIAQILGEAFQVDWCTIVTTDEQNTAQAVGHWCSHDNLTIPQQPLLSSLQQLAVVYAKSPLFVFDDVKTAVPNLIAQLPPEIGAMLGIPLWCEGKIGGVISFGRAQPYHWSEEEQASALAVATSVAIAIAQILQNRLIASLQQQVATSAQYQTLINQITMASRSSLDLDRIFQLALSQTAQTLKVDRGFILTLKYLDPLFKLRQRHKEIPQALAKVVCEWQSCHADLATSHSSINQFSISESSLCQQVLLNFPQPIVINSLEELSQLNCQQETTDIFDVHSWQALAILPLENQGTVLGFFVLQHSCAHLWQEDELALLELVSTQISTTIIQSQTLRQVQSLVEERTAQLQCSLEVQAKLYEKTRQQIDQLRQLNQLKDEFVSTMNHELRTPLTSMSLAIRMLRQPGLPTERQAKYLDILEQQCSQEINLINDLLRLQELESHKALLNVETVNLTTQLEHIACLFVDKWKDKGLAFTVNLPKTSLILQTDAESLHRILHELLTNAGKYSESNSTVKINAQHQNNQIVLQLINYGPGIAAEDVTHIFDKFRRGQGMTQQAIQGTGLGLALVKCLVQHINGAIAVSSNVSQSGSSEICFTLTLPLTLNQAQT</sequence>
<gene>
    <name evidence="7" type="ORF">BWI75_07340</name>
</gene>
<dbReference type="Gene3D" id="3.30.565.10">
    <property type="entry name" value="Histidine kinase-like ATPase, C-terminal domain"/>
    <property type="match status" value="1"/>
</dbReference>
<dbReference type="AlphaFoldDB" id="A0A6N8FTS3"/>
<dbReference type="Gene3D" id="3.30.450.40">
    <property type="match status" value="2"/>
</dbReference>
<evidence type="ECO:0000256" key="5">
    <source>
        <dbReference type="ARBA" id="ARBA00023012"/>
    </source>
</evidence>
<dbReference type="InterPro" id="IPR003661">
    <property type="entry name" value="HisK_dim/P_dom"/>
</dbReference>
<dbReference type="Gene3D" id="1.10.287.130">
    <property type="match status" value="1"/>
</dbReference>